<feature type="region of interest" description="Disordered" evidence="1">
    <location>
        <begin position="27"/>
        <end position="49"/>
    </location>
</feature>
<proteinExistence type="predicted"/>
<sequence>MDLTIQQASNTEAHNDDIIVLGAASVETKGGGTESGEMYGRASAPEIDE</sequence>
<reference evidence="2 3" key="1">
    <citation type="submission" date="2018-06" db="EMBL/GenBank/DDBJ databases">
        <title>Three novel Pseudomonas species isolated from symptomatic oak.</title>
        <authorList>
            <person name="Bueno-Gonzalez V."/>
            <person name="Brady C."/>
        </authorList>
    </citation>
    <scope>NUCLEOTIDE SEQUENCE [LARGE SCALE GENOMIC DNA]</scope>
    <source>
        <strain evidence="2 3">P6B</strain>
    </source>
</reference>
<dbReference type="NCBIfam" id="NF033522">
    <property type="entry name" value="lasso_benenodin"/>
    <property type="match status" value="1"/>
</dbReference>
<dbReference type="AlphaFoldDB" id="A0A4Q9QUA7"/>
<evidence type="ECO:0000313" key="2">
    <source>
        <dbReference type="EMBL" id="TBU86941.1"/>
    </source>
</evidence>
<name>A0A4Q9QUA7_9GAMM</name>
<gene>
    <name evidence="2" type="ORF">DNK44_21745</name>
</gene>
<dbReference type="RefSeq" id="WP_131199013.1">
    <property type="nucleotide sequence ID" value="NZ_QJUL01000044.1"/>
</dbReference>
<organism evidence="2 3">
    <name type="scientific">Phytopseudomonas dryadis</name>
    <dbReference type="NCBI Taxonomy" id="2487520"/>
    <lineage>
        <taxon>Bacteria</taxon>
        <taxon>Pseudomonadati</taxon>
        <taxon>Pseudomonadota</taxon>
        <taxon>Gammaproteobacteria</taxon>
        <taxon>Pseudomonadales</taxon>
        <taxon>Pseudomonadaceae</taxon>
        <taxon>Phytopseudomonas</taxon>
    </lineage>
</organism>
<dbReference type="Proteomes" id="UP000293172">
    <property type="component" value="Unassembled WGS sequence"/>
</dbReference>
<evidence type="ECO:0000256" key="1">
    <source>
        <dbReference type="SAM" id="MobiDB-lite"/>
    </source>
</evidence>
<evidence type="ECO:0000313" key="3">
    <source>
        <dbReference type="Proteomes" id="UP000293172"/>
    </source>
</evidence>
<dbReference type="Pfam" id="PF24178">
    <property type="entry name" value="Subterisin"/>
    <property type="match status" value="1"/>
</dbReference>
<dbReference type="EMBL" id="QJUL01000044">
    <property type="protein sequence ID" value="TBU86941.1"/>
    <property type="molecule type" value="Genomic_DNA"/>
</dbReference>
<comment type="caution">
    <text evidence="2">The sequence shown here is derived from an EMBL/GenBank/DDBJ whole genome shotgun (WGS) entry which is preliminary data.</text>
</comment>
<evidence type="ECO:0008006" key="4">
    <source>
        <dbReference type="Google" id="ProtNLM"/>
    </source>
</evidence>
<protein>
    <recommendedName>
        <fullName evidence="4">Benenodin family lasso peptide</fullName>
    </recommendedName>
</protein>
<dbReference type="InterPro" id="IPR049805">
    <property type="entry name" value="Lasso_benenodin"/>
</dbReference>
<accession>A0A4Q9QUA7</accession>